<reference evidence="1 2" key="1">
    <citation type="submission" date="2014-07" db="EMBL/GenBank/DDBJ databases">
        <title>Draft genome sequence of Thalassospira profundimaris 35.</title>
        <authorList>
            <person name="Lai Q."/>
            <person name="Shao Z."/>
        </authorList>
    </citation>
    <scope>NUCLEOTIDE SEQUENCE [LARGE SCALE GENOMIC DNA]</scope>
    <source>
        <strain evidence="1 2">35</strain>
    </source>
</reference>
<dbReference type="AlphaFoldDB" id="A0A367WA64"/>
<dbReference type="Gene3D" id="1.10.600.10">
    <property type="entry name" value="Farnesyl Diphosphate Synthase"/>
    <property type="match status" value="1"/>
</dbReference>
<dbReference type="OrthoDB" id="7356714at2"/>
<dbReference type="InterPro" id="IPR008949">
    <property type="entry name" value="Isoprenoid_synthase_dom_sf"/>
</dbReference>
<comment type="caution">
    <text evidence="1">The sequence shown here is derived from an EMBL/GenBank/DDBJ whole genome shotgun (WGS) entry which is preliminary data.</text>
</comment>
<dbReference type="PANTHER" id="PTHR31480">
    <property type="entry name" value="BIFUNCTIONAL LYCOPENE CYCLASE/PHYTOENE SYNTHASE"/>
    <property type="match status" value="1"/>
</dbReference>
<dbReference type="GO" id="GO:0016765">
    <property type="term" value="F:transferase activity, transferring alkyl or aryl (other than methyl) groups"/>
    <property type="evidence" value="ECO:0007669"/>
    <property type="project" value="UniProtKB-ARBA"/>
</dbReference>
<dbReference type="RefSeq" id="WP_114102024.1">
    <property type="nucleotide sequence ID" value="NZ_JPWF01000005.1"/>
</dbReference>
<evidence type="ECO:0000313" key="2">
    <source>
        <dbReference type="Proteomes" id="UP000253226"/>
    </source>
</evidence>
<dbReference type="Proteomes" id="UP000253226">
    <property type="component" value="Unassembled WGS sequence"/>
</dbReference>
<dbReference type="Pfam" id="PF00494">
    <property type="entry name" value="SQS_PSY"/>
    <property type="match status" value="1"/>
</dbReference>
<gene>
    <name evidence="1" type="ORF">TH19_09455</name>
</gene>
<dbReference type="InterPro" id="IPR002060">
    <property type="entry name" value="Squ/phyt_synthse"/>
</dbReference>
<dbReference type="SUPFAM" id="SSF48576">
    <property type="entry name" value="Terpenoid synthases"/>
    <property type="match status" value="1"/>
</dbReference>
<organism evidence="1 2">
    <name type="scientific">Thalassospira profundimaris</name>
    <dbReference type="NCBI Taxonomy" id="502049"/>
    <lineage>
        <taxon>Bacteria</taxon>
        <taxon>Pseudomonadati</taxon>
        <taxon>Pseudomonadota</taxon>
        <taxon>Alphaproteobacteria</taxon>
        <taxon>Rhodospirillales</taxon>
        <taxon>Thalassospiraceae</taxon>
        <taxon>Thalassospira</taxon>
    </lineage>
</organism>
<sequence length="329" mass="36494">MSHSLPSEHANLGAPFDACNTLAAAKNANLYRAAMRLSPERQHFFLASYASMRVIDDIVDDGFLELSDAERDLQRETVLETIDQWQAQIISAKAGAENPLPETGPLNGDLYEALRVTLGRSDLSTEPWGALADALHRDVAEEPMDEWGDFIAYCEGATAAPASIFVYLLSARYDSEIGYTSPLTNPPLYHARDMAIFCYIIHILRDLPEDIKGPDRLVTIPDEMLIAADITLGEIRNAIGQGKYEDLDYLGKIMLEHAWEHFETGQARSGELLSVLDTDEADTLSRLFTVYIELGGAMMENGYASFLKDRKSIMETTAQNSLPDVKKPD</sequence>
<dbReference type="EMBL" id="JPWF01000005">
    <property type="protein sequence ID" value="RCK37481.1"/>
    <property type="molecule type" value="Genomic_DNA"/>
</dbReference>
<protein>
    <submittedName>
        <fullName evidence="1">Phytoene desaturase</fullName>
    </submittedName>
</protein>
<proteinExistence type="predicted"/>
<name>A0A367WA64_9PROT</name>
<accession>A0A367WA64</accession>
<evidence type="ECO:0000313" key="1">
    <source>
        <dbReference type="EMBL" id="RCK37481.1"/>
    </source>
</evidence>